<feature type="non-terminal residue" evidence="1">
    <location>
        <position position="1"/>
    </location>
</feature>
<dbReference type="EMBL" id="CAJVQB010039103">
    <property type="protein sequence ID" value="CAG8826994.1"/>
    <property type="molecule type" value="Genomic_DNA"/>
</dbReference>
<dbReference type="Proteomes" id="UP000789901">
    <property type="component" value="Unassembled WGS sequence"/>
</dbReference>
<reference evidence="1 2" key="1">
    <citation type="submission" date="2021-06" db="EMBL/GenBank/DDBJ databases">
        <authorList>
            <person name="Kallberg Y."/>
            <person name="Tangrot J."/>
            <person name="Rosling A."/>
        </authorList>
    </citation>
    <scope>NUCLEOTIDE SEQUENCE [LARGE SCALE GENOMIC DNA]</scope>
    <source>
        <strain evidence="1 2">120-4 pot B 10/14</strain>
    </source>
</reference>
<comment type="caution">
    <text evidence="1">The sequence shown here is derived from an EMBL/GenBank/DDBJ whole genome shotgun (WGS) entry which is preliminary data.</text>
</comment>
<protein>
    <submittedName>
        <fullName evidence="1">24050_t:CDS:1</fullName>
    </submittedName>
</protein>
<keyword evidence="2" id="KW-1185">Reference proteome</keyword>
<evidence type="ECO:0000313" key="2">
    <source>
        <dbReference type="Proteomes" id="UP000789901"/>
    </source>
</evidence>
<name>A0ABN7WC92_GIGMA</name>
<organism evidence="1 2">
    <name type="scientific">Gigaspora margarita</name>
    <dbReference type="NCBI Taxonomy" id="4874"/>
    <lineage>
        <taxon>Eukaryota</taxon>
        <taxon>Fungi</taxon>
        <taxon>Fungi incertae sedis</taxon>
        <taxon>Mucoromycota</taxon>
        <taxon>Glomeromycotina</taxon>
        <taxon>Glomeromycetes</taxon>
        <taxon>Diversisporales</taxon>
        <taxon>Gigasporaceae</taxon>
        <taxon>Gigaspora</taxon>
    </lineage>
</organism>
<gene>
    <name evidence="1" type="ORF">GMARGA_LOCUS29274</name>
</gene>
<sequence>PLPLSWPESSILDSPINIPCTLLDMPLLSLTTKNSSSLLFLIFLDSNCPNVSLPLIPLQIEDCQYKEI</sequence>
<evidence type="ECO:0000313" key="1">
    <source>
        <dbReference type="EMBL" id="CAG8826994.1"/>
    </source>
</evidence>
<accession>A0ABN7WC92</accession>
<proteinExistence type="predicted"/>